<dbReference type="GO" id="GO:0016787">
    <property type="term" value="F:hydrolase activity"/>
    <property type="evidence" value="ECO:0007669"/>
    <property type="project" value="UniProtKB-KW"/>
</dbReference>
<dbReference type="PANTHER" id="PTHR33317">
    <property type="entry name" value="POLYNUCLEOTIDYL TRANSFERASE, RIBONUCLEASE H-LIKE SUPERFAMILY PROTEIN"/>
    <property type="match status" value="1"/>
</dbReference>
<proteinExistence type="predicted"/>
<dbReference type="GO" id="GO:0004518">
    <property type="term" value="F:nuclease activity"/>
    <property type="evidence" value="ECO:0007669"/>
    <property type="project" value="UniProtKB-KW"/>
</dbReference>
<evidence type="ECO:0000256" key="1">
    <source>
        <dbReference type="ARBA" id="ARBA00022490"/>
    </source>
</evidence>
<accession>A0A5C7IGH3</accession>
<keyword evidence="4" id="KW-0378">Hydrolase</keyword>
<dbReference type="SMART" id="SM00732">
    <property type="entry name" value="YqgFc"/>
    <property type="match status" value="1"/>
</dbReference>
<dbReference type="Pfam" id="PF03652">
    <property type="entry name" value="RuvX"/>
    <property type="match status" value="1"/>
</dbReference>
<sequence>MEYLNPVNFYKEIFKDILIKRDYLKPGRLLGLDISDKYVSLAVSDWKNLTAVPLRALDRQEINMSSMADMIQSLILEHNVVGFVVGSKRARPMDAQTRIFIDDLCTTGKVQGLKYTVWEFGITSKNAEFVLKQHLKFILEILNQPPDMSKTITEKCYSVCALQGYLDITNKMLKEDWD</sequence>
<dbReference type="OrthoDB" id="10261669at2759"/>
<dbReference type="InterPro" id="IPR037027">
    <property type="entry name" value="YqgF/RNaseH-like_dom_sf"/>
</dbReference>
<name>A0A5C7IGH3_9ROSI</name>
<dbReference type="InterPro" id="IPR006641">
    <property type="entry name" value="YqgF/RNaseH-like_dom"/>
</dbReference>
<gene>
    <name evidence="6" type="ORF">EZV62_003176</name>
</gene>
<dbReference type="SUPFAM" id="SSF53098">
    <property type="entry name" value="Ribonuclease H-like"/>
    <property type="match status" value="1"/>
</dbReference>
<dbReference type="InterPro" id="IPR005227">
    <property type="entry name" value="YqgF"/>
</dbReference>
<keyword evidence="3" id="KW-0540">Nuclease</keyword>
<evidence type="ECO:0000256" key="2">
    <source>
        <dbReference type="ARBA" id="ARBA00022517"/>
    </source>
</evidence>
<protein>
    <recommendedName>
        <fullName evidence="5">YqgF/RNase H-like domain-containing protein</fullName>
    </recommendedName>
</protein>
<feature type="domain" description="YqgF/RNase H-like" evidence="5">
    <location>
        <begin position="27"/>
        <end position="127"/>
    </location>
</feature>
<reference evidence="7" key="1">
    <citation type="journal article" date="2019" name="Gigascience">
        <title>De novo genome assembly of the endangered Acer yangbiense, a plant species with extremely small populations endemic to Yunnan Province, China.</title>
        <authorList>
            <person name="Yang J."/>
            <person name="Wariss H.M."/>
            <person name="Tao L."/>
            <person name="Zhang R."/>
            <person name="Yun Q."/>
            <person name="Hollingsworth P."/>
            <person name="Dao Z."/>
            <person name="Luo G."/>
            <person name="Guo H."/>
            <person name="Ma Y."/>
            <person name="Sun W."/>
        </authorList>
    </citation>
    <scope>NUCLEOTIDE SEQUENCE [LARGE SCALE GENOMIC DNA]</scope>
    <source>
        <strain evidence="7">cv. Malutang</strain>
    </source>
</reference>
<evidence type="ECO:0000313" key="7">
    <source>
        <dbReference type="Proteomes" id="UP000323000"/>
    </source>
</evidence>
<evidence type="ECO:0000259" key="5">
    <source>
        <dbReference type="SMART" id="SM00732"/>
    </source>
</evidence>
<organism evidence="6 7">
    <name type="scientific">Acer yangbiense</name>
    <dbReference type="NCBI Taxonomy" id="1000413"/>
    <lineage>
        <taxon>Eukaryota</taxon>
        <taxon>Viridiplantae</taxon>
        <taxon>Streptophyta</taxon>
        <taxon>Embryophyta</taxon>
        <taxon>Tracheophyta</taxon>
        <taxon>Spermatophyta</taxon>
        <taxon>Magnoliopsida</taxon>
        <taxon>eudicotyledons</taxon>
        <taxon>Gunneridae</taxon>
        <taxon>Pentapetalae</taxon>
        <taxon>rosids</taxon>
        <taxon>malvids</taxon>
        <taxon>Sapindales</taxon>
        <taxon>Sapindaceae</taxon>
        <taxon>Hippocastanoideae</taxon>
        <taxon>Acereae</taxon>
        <taxon>Acer</taxon>
    </lineage>
</organism>
<dbReference type="InterPro" id="IPR012337">
    <property type="entry name" value="RNaseH-like_sf"/>
</dbReference>
<dbReference type="Proteomes" id="UP000323000">
    <property type="component" value="Chromosome 2"/>
</dbReference>
<dbReference type="AlphaFoldDB" id="A0A5C7IGH3"/>
<evidence type="ECO:0000313" key="6">
    <source>
        <dbReference type="EMBL" id="TXG68241.1"/>
    </source>
</evidence>
<evidence type="ECO:0000256" key="3">
    <source>
        <dbReference type="ARBA" id="ARBA00022722"/>
    </source>
</evidence>
<keyword evidence="7" id="KW-1185">Reference proteome</keyword>
<keyword evidence="1" id="KW-0963">Cytoplasm</keyword>
<dbReference type="Gene3D" id="3.30.420.140">
    <property type="entry name" value="YqgF/RNase H-like domain"/>
    <property type="match status" value="1"/>
</dbReference>
<dbReference type="PANTHER" id="PTHR33317:SF1">
    <property type="entry name" value="POLYNUCLEOTIDYL TRANSFERASE, RIBONUCLEASE H-LIKE SUPERFAMILY PROTEIN"/>
    <property type="match status" value="1"/>
</dbReference>
<dbReference type="GO" id="GO:0000967">
    <property type="term" value="P:rRNA 5'-end processing"/>
    <property type="evidence" value="ECO:0007669"/>
    <property type="project" value="TreeGrafter"/>
</dbReference>
<dbReference type="EMBL" id="VAHF01000002">
    <property type="protein sequence ID" value="TXG68241.1"/>
    <property type="molecule type" value="Genomic_DNA"/>
</dbReference>
<keyword evidence="2" id="KW-0690">Ribosome biogenesis</keyword>
<comment type="caution">
    <text evidence="6">The sequence shown here is derived from an EMBL/GenBank/DDBJ whole genome shotgun (WGS) entry which is preliminary data.</text>
</comment>
<evidence type="ECO:0000256" key="4">
    <source>
        <dbReference type="ARBA" id="ARBA00022801"/>
    </source>
</evidence>